<dbReference type="Proteomes" id="UP000520513">
    <property type="component" value="Unassembled WGS sequence"/>
</dbReference>
<feature type="chain" id="PRO_5030691954" evidence="2">
    <location>
        <begin position="26"/>
        <end position="154"/>
    </location>
</feature>
<dbReference type="EMBL" id="JAAXCY010000007">
    <property type="protein sequence ID" value="MBC2408087.1"/>
    <property type="molecule type" value="Genomic_DNA"/>
</dbReference>
<comment type="caution">
    <text evidence="4">The sequence shown here is derived from an EMBL/GenBank/DDBJ whole genome shotgun (WGS) entry which is preliminary data.</text>
</comment>
<gene>
    <name evidence="3" type="ORF">HF209_07875</name>
    <name evidence="4" type="ORF">HF257_18925</name>
</gene>
<feature type="compositionally biased region" description="Basic and acidic residues" evidence="1">
    <location>
        <begin position="113"/>
        <end position="137"/>
    </location>
</feature>
<dbReference type="RefSeq" id="WP_185705930.1">
    <property type="nucleotide sequence ID" value="NZ_JAAXCZ010000003.1"/>
</dbReference>
<organism evidence="4 5">
    <name type="scientific">Pseudomonas cremoris</name>
    <dbReference type="NCBI Taxonomy" id="2724178"/>
    <lineage>
        <taxon>Bacteria</taxon>
        <taxon>Pseudomonadati</taxon>
        <taxon>Pseudomonadota</taxon>
        <taxon>Gammaproteobacteria</taxon>
        <taxon>Pseudomonadales</taxon>
        <taxon>Pseudomonadaceae</taxon>
        <taxon>Pseudomonas</taxon>
    </lineage>
</organism>
<evidence type="ECO:0000256" key="2">
    <source>
        <dbReference type="SAM" id="SignalP"/>
    </source>
</evidence>
<name>A0A7X1APL4_9PSED</name>
<evidence type="ECO:0000313" key="4">
    <source>
        <dbReference type="EMBL" id="MBC2408087.1"/>
    </source>
</evidence>
<dbReference type="AlphaFoldDB" id="A0A7X1APL4"/>
<evidence type="ECO:0000313" key="3">
    <source>
        <dbReference type="EMBL" id="MBC2380859.1"/>
    </source>
</evidence>
<sequence length="154" mass="16767">MLSVRKRSWMIAASVVGLLAGTAQARETVQWGDFSPSGSDRLTGASLEAGNLYVLKTTSITVNDIDGLKSSQKRNDTELQSLKSKLDAQDRAFDELKRNNGSSSSASDSQLSDLKRTVADQKSTIERQKSDIDGLKRSLDDLKRSVDSLSSKVK</sequence>
<dbReference type="Proteomes" id="UP000534677">
    <property type="component" value="Unassembled WGS sequence"/>
</dbReference>
<reference evidence="5 6" key="1">
    <citation type="submission" date="2020-04" db="EMBL/GenBank/DDBJ databases">
        <title>Pseudomonas crami sp. nov., a novel proteolytic bacterial species isolated from cream.</title>
        <authorList>
            <person name="Hofmann K."/>
            <person name="Woller A."/>
            <person name="Huptas C."/>
            <person name="Wenning M."/>
            <person name="Scherer S."/>
            <person name="Doll E.V."/>
        </authorList>
    </citation>
    <scope>NUCLEOTIDE SEQUENCE [LARGE SCALE GENOMIC DNA]</scope>
    <source>
        <strain evidence="3 6">WS 5096</strain>
        <strain evidence="4 5">WS 5106</strain>
    </source>
</reference>
<feature type="region of interest" description="Disordered" evidence="1">
    <location>
        <begin position="95"/>
        <end position="137"/>
    </location>
</feature>
<proteinExistence type="predicted"/>
<feature type="signal peptide" evidence="2">
    <location>
        <begin position="1"/>
        <end position="25"/>
    </location>
</feature>
<keyword evidence="2" id="KW-0732">Signal</keyword>
<evidence type="ECO:0000256" key="1">
    <source>
        <dbReference type="SAM" id="MobiDB-lite"/>
    </source>
</evidence>
<evidence type="ECO:0000313" key="6">
    <source>
        <dbReference type="Proteomes" id="UP000534677"/>
    </source>
</evidence>
<evidence type="ECO:0000313" key="5">
    <source>
        <dbReference type="Proteomes" id="UP000520513"/>
    </source>
</evidence>
<accession>A0A7X1APL4</accession>
<dbReference type="EMBL" id="JAAXCZ010000003">
    <property type="protein sequence ID" value="MBC2380859.1"/>
    <property type="molecule type" value="Genomic_DNA"/>
</dbReference>
<keyword evidence="6" id="KW-1185">Reference proteome</keyword>
<feature type="compositionally biased region" description="Low complexity" evidence="1">
    <location>
        <begin position="102"/>
        <end position="112"/>
    </location>
</feature>
<protein>
    <submittedName>
        <fullName evidence="4">Uncharacterized protein</fullName>
    </submittedName>
</protein>